<dbReference type="KEGG" id="aaeo:BJI67_07300"/>
<dbReference type="Gene3D" id="1.10.443.10">
    <property type="entry name" value="Intergrase catalytic core"/>
    <property type="match status" value="1"/>
</dbReference>
<evidence type="ECO:0000259" key="5">
    <source>
        <dbReference type="PROSITE" id="PS51898"/>
    </source>
</evidence>
<keyword evidence="1" id="KW-0229">DNA integration</keyword>
<organism evidence="7 8">
    <name type="scientific">Acidihalobacter aeolianus</name>
    <dbReference type="NCBI Taxonomy" id="2792603"/>
    <lineage>
        <taxon>Bacteria</taxon>
        <taxon>Pseudomonadati</taxon>
        <taxon>Pseudomonadota</taxon>
        <taxon>Gammaproteobacteria</taxon>
        <taxon>Chromatiales</taxon>
        <taxon>Ectothiorhodospiraceae</taxon>
        <taxon>Acidihalobacter</taxon>
    </lineage>
</organism>
<evidence type="ECO:0000256" key="4">
    <source>
        <dbReference type="PROSITE-ProRule" id="PRU01248"/>
    </source>
</evidence>
<feature type="domain" description="Core-binding (CB)" evidence="6">
    <location>
        <begin position="58"/>
        <end position="138"/>
    </location>
</feature>
<evidence type="ECO:0000259" key="6">
    <source>
        <dbReference type="PROSITE" id="PS51900"/>
    </source>
</evidence>
<sequence>MATINQLPSGKWQAKIRRDGVASSKTFMGRADAEAWARRQESEIERGIWRDNTEAERTTLAEALERYEHEVSASKRGKVQESSVIGLLLDSRLAKLTLARIRSADVSALVDDWRAVGYAPATITRRIAILSHVFQTAARSWGMESLSNPVKLVKLPPLRNARERRVTDAEIEAICEATRSPVLPYMIRLAVETAMRRGEIVAIRWSDVHLARRVLHIPQTKNGYPRDVPLSSRALAVLEELKAERDEKRRHRVVPIGKGKAEDDRLFSVRNDVVTQAFERAVVRARSIYEAKCEEEGLRIDAGHLVGLRFHDLRHEATSRLAGPLSVHELAKVTGHRDLRMLMRYYHPSAEDLAAKLG</sequence>
<dbReference type="InterPro" id="IPR002104">
    <property type="entry name" value="Integrase_catalytic"/>
</dbReference>
<proteinExistence type="predicted"/>
<reference evidence="7 8" key="1">
    <citation type="submission" date="2016-09" db="EMBL/GenBank/DDBJ databases">
        <title>Acidihalobacter prosperus V6 (DSM14174).</title>
        <authorList>
            <person name="Khaleque H.N."/>
            <person name="Ramsay J.P."/>
            <person name="Murphy R.J.T."/>
            <person name="Kaksonen A.H."/>
            <person name="Boxall N.J."/>
            <person name="Watkin E.L.J."/>
        </authorList>
    </citation>
    <scope>NUCLEOTIDE SEQUENCE [LARGE SCALE GENOMIC DNA]</scope>
    <source>
        <strain evidence="7 8">V6</strain>
    </source>
</reference>
<dbReference type="InterPro" id="IPR013762">
    <property type="entry name" value="Integrase-like_cat_sf"/>
</dbReference>
<keyword evidence="3" id="KW-0233">DNA recombination</keyword>
<dbReference type="Gene3D" id="1.10.150.130">
    <property type="match status" value="1"/>
</dbReference>
<dbReference type="Pfam" id="PF00589">
    <property type="entry name" value="Phage_integrase"/>
    <property type="match status" value="1"/>
</dbReference>
<dbReference type="PANTHER" id="PTHR30349">
    <property type="entry name" value="PHAGE INTEGRASE-RELATED"/>
    <property type="match status" value="1"/>
</dbReference>
<gene>
    <name evidence="7" type="ORF">BJI67_07300</name>
</gene>
<dbReference type="Proteomes" id="UP000095342">
    <property type="component" value="Chromosome"/>
</dbReference>
<evidence type="ECO:0000313" key="7">
    <source>
        <dbReference type="EMBL" id="AOV16893.1"/>
    </source>
</evidence>
<dbReference type="PROSITE" id="PS51900">
    <property type="entry name" value="CB"/>
    <property type="match status" value="1"/>
</dbReference>
<dbReference type="InterPro" id="IPR050090">
    <property type="entry name" value="Tyrosine_recombinase_XerCD"/>
</dbReference>
<protein>
    <recommendedName>
        <fullName evidence="9">Integrase</fullName>
    </recommendedName>
</protein>
<evidence type="ECO:0000256" key="1">
    <source>
        <dbReference type="ARBA" id="ARBA00022908"/>
    </source>
</evidence>
<keyword evidence="8" id="KW-1185">Reference proteome</keyword>
<name>A0A1D8K7F2_9GAMM</name>
<dbReference type="CDD" id="cd00796">
    <property type="entry name" value="INT_Rci_Hp1_C"/>
    <property type="match status" value="1"/>
</dbReference>
<accession>A0A1D8K7F2</accession>
<dbReference type="GO" id="GO:0006310">
    <property type="term" value="P:DNA recombination"/>
    <property type="evidence" value="ECO:0007669"/>
    <property type="project" value="UniProtKB-KW"/>
</dbReference>
<dbReference type="InterPro" id="IPR011010">
    <property type="entry name" value="DNA_brk_join_enz"/>
</dbReference>
<keyword evidence="2 4" id="KW-0238">DNA-binding</keyword>
<dbReference type="EMBL" id="CP017448">
    <property type="protein sequence ID" value="AOV16893.1"/>
    <property type="molecule type" value="Genomic_DNA"/>
</dbReference>
<evidence type="ECO:0000256" key="3">
    <source>
        <dbReference type="ARBA" id="ARBA00023172"/>
    </source>
</evidence>
<dbReference type="SUPFAM" id="SSF56349">
    <property type="entry name" value="DNA breaking-rejoining enzymes"/>
    <property type="match status" value="1"/>
</dbReference>
<evidence type="ECO:0000313" key="8">
    <source>
        <dbReference type="Proteomes" id="UP000095342"/>
    </source>
</evidence>
<dbReference type="PROSITE" id="PS51898">
    <property type="entry name" value="TYR_RECOMBINASE"/>
    <property type="match status" value="1"/>
</dbReference>
<dbReference type="RefSeq" id="WP_070072476.1">
    <property type="nucleotide sequence ID" value="NZ_CP017448.1"/>
</dbReference>
<evidence type="ECO:0000256" key="2">
    <source>
        <dbReference type="ARBA" id="ARBA00023125"/>
    </source>
</evidence>
<dbReference type="InterPro" id="IPR044068">
    <property type="entry name" value="CB"/>
</dbReference>
<dbReference type="AlphaFoldDB" id="A0A1D8K7F2"/>
<evidence type="ECO:0008006" key="9">
    <source>
        <dbReference type="Google" id="ProtNLM"/>
    </source>
</evidence>
<dbReference type="GO" id="GO:0015074">
    <property type="term" value="P:DNA integration"/>
    <property type="evidence" value="ECO:0007669"/>
    <property type="project" value="UniProtKB-KW"/>
</dbReference>
<dbReference type="GO" id="GO:0003677">
    <property type="term" value="F:DNA binding"/>
    <property type="evidence" value="ECO:0007669"/>
    <property type="project" value="UniProtKB-UniRule"/>
</dbReference>
<feature type="domain" description="Tyr recombinase" evidence="5">
    <location>
        <begin position="161"/>
        <end position="358"/>
    </location>
</feature>
<dbReference type="InterPro" id="IPR010998">
    <property type="entry name" value="Integrase_recombinase_N"/>
</dbReference>
<dbReference type="PANTHER" id="PTHR30349:SF94">
    <property type="entry name" value="INTEGRASE_RECOMBINASE HI_1414-RELATED"/>
    <property type="match status" value="1"/>
</dbReference>